<dbReference type="EMBL" id="CP023270">
    <property type="protein sequence ID" value="AVJ30154.1"/>
    <property type="molecule type" value="Genomic_DNA"/>
</dbReference>
<evidence type="ECO:0000313" key="1">
    <source>
        <dbReference type="EMBL" id="AVJ30154.1"/>
    </source>
</evidence>
<organism evidence="1 2">
    <name type="scientific">Achromobacter spanius</name>
    <dbReference type="NCBI Taxonomy" id="217203"/>
    <lineage>
        <taxon>Bacteria</taxon>
        <taxon>Pseudomonadati</taxon>
        <taxon>Pseudomonadota</taxon>
        <taxon>Betaproteobacteria</taxon>
        <taxon>Burkholderiales</taxon>
        <taxon>Alcaligenaceae</taxon>
        <taxon>Achromobacter</taxon>
    </lineage>
</organism>
<dbReference type="AlphaFoldDB" id="A0A2S0IDU0"/>
<dbReference type="Proteomes" id="UP000239477">
    <property type="component" value="Chromosome"/>
</dbReference>
<proteinExistence type="predicted"/>
<dbReference type="CDD" id="cd19958">
    <property type="entry name" value="pyocin_knob"/>
    <property type="match status" value="3"/>
</dbReference>
<protein>
    <recommendedName>
        <fullName evidence="3">Phage tail protein</fullName>
    </recommendedName>
</protein>
<accession>A0A2S0IDU0</accession>
<name>A0A2S0IDU0_9BURK</name>
<evidence type="ECO:0000313" key="2">
    <source>
        <dbReference type="Proteomes" id="UP000239477"/>
    </source>
</evidence>
<gene>
    <name evidence="1" type="ORF">CLM73_25345</name>
</gene>
<sequence length="436" mass="45225">MDTLTAAIGAALGLATLGADGRLLPGQIPAVQTLPTTVHDLNTYQMPGMYRQASTAGAQAGTNYPQATGGLLEVCGTGSPGQTVQRYTVASTGSVSPTSGARQYWRFAINASWSPWQEVHTAGNALPYLGRVEAGADLNNYANRGMWAIAASSVAAGGTNFPVANSGWLLVYCESAAGAAAGTNVNQVYIGSNTNRQFFRSLVGGAWSAWEEVIRSSLLGAVSGVGSLDANGRQPVGQSPYSAILPAGTDANTLATPGVWHINSDAQATAALNWPLQLAGTLSVEAVVSGNMQVTQTYTTRNGTGGVIRTFKRVRFGTAGTWGLWQEMARIADMDAINALIAQAFGIGQSWQNVGASRAPDTNFTNSTARPIVLSVAVSLSGANGRCIIYVDGRVTQDAFNPSASATLGGQIVVPAGSTYRVVPVAGAIAAWWEYR</sequence>
<keyword evidence="2" id="KW-1185">Reference proteome</keyword>
<reference evidence="1 2" key="1">
    <citation type="submission" date="2017-09" db="EMBL/GenBank/DDBJ databases">
        <title>Genomic, metabolic, and phenotypic characteristics of bacterial isolates from the natural microbiome of the model nematode Caenorhabditis elegans.</title>
        <authorList>
            <person name="Zimmermann J."/>
            <person name="Obeng N."/>
            <person name="Yang W."/>
            <person name="Obeng O."/>
            <person name="Kissoyan K."/>
            <person name="Pees B."/>
            <person name="Dirksen P."/>
            <person name="Hoppner M."/>
            <person name="Franke A."/>
            <person name="Rosenstiel P."/>
            <person name="Leippe M."/>
            <person name="Dierking K."/>
            <person name="Kaleta C."/>
            <person name="Schulenburg H."/>
        </authorList>
    </citation>
    <scope>NUCLEOTIDE SEQUENCE [LARGE SCALE GENOMIC DNA]</scope>
    <source>
        <strain evidence="1 2">MYb73</strain>
    </source>
</reference>
<evidence type="ECO:0008006" key="3">
    <source>
        <dbReference type="Google" id="ProtNLM"/>
    </source>
</evidence>